<dbReference type="Proteomes" id="UP000308199">
    <property type="component" value="Unassembled WGS sequence"/>
</dbReference>
<accession>A0A4S4LJD2</accession>
<keyword evidence="4 7" id="KW-1133">Transmembrane helix</keyword>
<keyword evidence="3 7" id="KW-0812">Transmembrane</keyword>
<dbReference type="GO" id="GO:0046872">
    <property type="term" value="F:metal ion binding"/>
    <property type="evidence" value="ECO:0007669"/>
    <property type="project" value="UniProtKB-KW"/>
</dbReference>
<dbReference type="EMBL" id="SGPK01000003">
    <property type="protein sequence ID" value="THH12152.1"/>
    <property type="molecule type" value="Genomic_DNA"/>
</dbReference>
<dbReference type="AlphaFoldDB" id="A0A4S4LJD2"/>
<feature type="binding site" evidence="6">
    <location>
        <position position="281"/>
    </location>
    <ligand>
        <name>Zn(2+)</name>
        <dbReference type="ChEBI" id="CHEBI:29105"/>
    </ligand>
</feature>
<name>A0A4S4LJD2_9AGAM</name>
<evidence type="ECO:0000313" key="9">
    <source>
        <dbReference type="Proteomes" id="UP000308199"/>
    </source>
</evidence>
<dbReference type="InterPro" id="IPR004254">
    <property type="entry name" value="AdipoR/HlyIII-related"/>
</dbReference>
<feature type="transmembrane region" description="Helical" evidence="7">
    <location>
        <begin position="105"/>
        <end position="125"/>
    </location>
</feature>
<comment type="caution">
    <text evidence="8">The sequence shown here is derived from an EMBL/GenBank/DDBJ whole genome shotgun (WGS) entry which is preliminary data.</text>
</comment>
<keyword evidence="5 7" id="KW-0472">Membrane</keyword>
<proteinExistence type="inferred from homology"/>
<feature type="transmembrane region" description="Helical" evidence="7">
    <location>
        <begin position="146"/>
        <end position="165"/>
    </location>
</feature>
<feature type="transmembrane region" description="Helical" evidence="7">
    <location>
        <begin position="81"/>
        <end position="99"/>
    </location>
</feature>
<gene>
    <name evidence="8" type="ORF">EW145_g207</name>
</gene>
<comment type="similarity">
    <text evidence="2">Belongs to the ADIPOR family.</text>
</comment>
<feature type="binding site" evidence="6">
    <location>
        <position position="277"/>
    </location>
    <ligand>
        <name>Zn(2+)</name>
        <dbReference type="ChEBI" id="CHEBI:29105"/>
    </ligand>
</feature>
<comment type="subcellular location">
    <subcellularLocation>
        <location evidence="1">Membrane</location>
        <topology evidence="1">Multi-pass membrane protein</topology>
    </subcellularLocation>
</comment>
<feature type="binding site" evidence="6">
    <location>
        <position position="131"/>
    </location>
    <ligand>
        <name>Zn(2+)</name>
        <dbReference type="ChEBI" id="CHEBI:29105"/>
    </ligand>
</feature>
<evidence type="ECO:0000256" key="4">
    <source>
        <dbReference type="ARBA" id="ARBA00022989"/>
    </source>
</evidence>
<keyword evidence="6" id="KW-0479">Metal-binding</keyword>
<evidence type="ECO:0000256" key="6">
    <source>
        <dbReference type="PIRSR" id="PIRSR604254-1"/>
    </source>
</evidence>
<dbReference type="OrthoDB" id="529367at2759"/>
<dbReference type="PANTHER" id="PTHR20855">
    <property type="entry name" value="ADIPOR/PROGESTIN RECEPTOR-RELATED"/>
    <property type="match status" value="1"/>
</dbReference>
<dbReference type="GO" id="GO:0016020">
    <property type="term" value="C:membrane"/>
    <property type="evidence" value="ECO:0007669"/>
    <property type="project" value="UniProtKB-SubCell"/>
</dbReference>
<reference evidence="8 9" key="1">
    <citation type="submission" date="2019-02" db="EMBL/GenBank/DDBJ databases">
        <title>Genome sequencing of the rare red list fungi Phellinidium pouzarii.</title>
        <authorList>
            <person name="Buettner E."/>
            <person name="Kellner H."/>
        </authorList>
    </citation>
    <scope>NUCLEOTIDE SEQUENCE [LARGE SCALE GENOMIC DNA]</scope>
    <source>
        <strain evidence="8 9">DSM 108285</strain>
    </source>
</reference>
<evidence type="ECO:0000256" key="7">
    <source>
        <dbReference type="SAM" id="Phobius"/>
    </source>
</evidence>
<evidence type="ECO:0008006" key="10">
    <source>
        <dbReference type="Google" id="ProtNLM"/>
    </source>
</evidence>
<feature type="transmembrane region" description="Helical" evidence="7">
    <location>
        <begin position="270"/>
        <end position="293"/>
    </location>
</feature>
<organism evidence="8 9">
    <name type="scientific">Phellinidium pouzarii</name>
    <dbReference type="NCBI Taxonomy" id="167371"/>
    <lineage>
        <taxon>Eukaryota</taxon>
        <taxon>Fungi</taxon>
        <taxon>Dikarya</taxon>
        <taxon>Basidiomycota</taxon>
        <taxon>Agaricomycotina</taxon>
        <taxon>Agaricomycetes</taxon>
        <taxon>Hymenochaetales</taxon>
        <taxon>Hymenochaetaceae</taxon>
        <taxon>Phellinidium</taxon>
    </lineage>
</organism>
<evidence type="ECO:0000256" key="3">
    <source>
        <dbReference type="ARBA" id="ARBA00022692"/>
    </source>
</evidence>
<protein>
    <recommendedName>
        <fullName evidence="10">HlyIII-domain-containing protein</fullName>
    </recommendedName>
</protein>
<evidence type="ECO:0000313" key="8">
    <source>
        <dbReference type="EMBL" id="THH12152.1"/>
    </source>
</evidence>
<feature type="transmembrane region" description="Helical" evidence="7">
    <location>
        <begin position="206"/>
        <end position="227"/>
    </location>
</feature>
<dbReference type="GO" id="GO:0006882">
    <property type="term" value="P:intracellular zinc ion homeostasis"/>
    <property type="evidence" value="ECO:0007669"/>
    <property type="project" value="TreeGrafter"/>
</dbReference>
<dbReference type="PANTHER" id="PTHR20855:SF52">
    <property type="entry name" value="ADIPONECTIN RECEPTOR PROTEIN"/>
    <property type="match status" value="1"/>
</dbReference>
<evidence type="ECO:0000256" key="5">
    <source>
        <dbReference type="ARBA" id="ARBA00023136"/>
    </source>
</evidence>
<dbReference type="GO" id="GO:0038023">
    <property type="term" value="F:signaling receptor activity"/>
    <property type="evidence" value="ECO:0007669"/>
    <property type="project" value="TreeGrafter"/>
</dbReference>
<dbReference type="Pfam" id="PF03006">
    <property type="entry name" value="HlyIII"/>
    <property type="match status" value="1"/>
</dbReference>
<keyword evidence="6" id="KW-0862">Zinc</keyword>
<evidence type="ECO:0000256" key="1">
    <source>
        <dbReference type="ARBA" id="ARBA00004141"/>
    </source>
</evidence>
<evidence type="ECO:0000256" key="2">
    <source>
        <dbReference type="ARBA" id="ARBA00007018"/>
    </source>
</evidence>
<keyword evidence="9" id="KW-1185">Reference proteome</keyword>
<feature type="transmembrane region" description="Helical" evidence="7">
    <location>
        <begin position="177"/>
        <end position="194"/>
    </location>
</feature>
<sequence>MDLRQRNIPEHLSHTLDEVKAVEHEAIEFVKTFTWSQIEEWQRDNEYIIRGYRRAQNSWKGCFHSVFGYLHNETVNIHSHLWAAIFFLFLLLINSALVMSRYPTATLIDSVMCSVFLASAVFCLMSSSIYHMSGCHSEHVSRRCNALDYVGIVVLIVGSFFPAVYYAFYCDPHLERFYISVVSLSGLGAAYIVLNPEYQKSSHRGARTKVFIALGLSAIVPITHALLSHGLYTLRTEMGFDYVVLSGGLYILGALLYANRVPERFSPGTFDYFFASHQIFHAMVVLAALVHYVSVLAEIEYRHGQQAGLCPV</sequence>
<feature type="transmembrane region" description="Helical" evidence="7">
    <location>
        <begin position="239"/>
        <end position="258"/>
    </location>
</feature>